<gene>
    <name evidence="2" type="ORF">N7U66_00970</name>
</gene>
<keyword evidence="1" id="KW-0808">Transferase</keyword>
<dbReference type="PANTHER" id="PTHR11364">
    <property type="entry name" value="THIOSULFATE SULFERTANSFERASE"/>
    <property type="match status" value="1"/>
</dbReference>
<keyword evidence="3" id="KW-1185">Reference proteome</keyword>
<reference evidence="2" key="1">
    <citation type="submission" date="2022-11" db="EMBL/GenBank/DDBJ databases">
        <title>Lacinutrix neustonica HL-RS19T sp. nov., isolated from the surface microlayer sample of brackish Lake Shihwa.</title>
        <authorList>
            <person name="Choi J.Y."/>
            <person name="Hwang C.Y."/>
        </authorList>
    </citation>
    <scope>NUCLEOTIDE SEQUENCE</scope>
    <source>
        <strain evidence="2">HL-RS19</strain>
    </source>
</reference>
<proteinExistence type="predicted"/>
<dbReference type="SUPFAM" id="SSF52821">
    <property type="entry name" value="Rhodanese/Cell cycle control phosphatase"/>
    <property type="match status" value="1"/>
</dbReference>
<dbReference type="AlphaFoldDB" id="A0A9E8MWS9"/>
<sequence>MSRIMCNSNSVSAQWLHDHLEAENILVFDASMPKVTADKSDGRDVQIPYTQFFDIKNKFSDTEAPFPNTIPSEKQFQEEARKLGVNKDSFIIAYDDLGLYSSARVSVAI</sequence>
<dbReference type="RefSeq" id="WP_267676946.1">
    <property type="nucleotide sequence ID" value="NZ_CP113088.1"/>
</dbReference>
<dbReference type="InterPro" id="IPR036873">
    <property type="entry name" value="Rhodanese-like_dom_sf"/>
</dbReference>
<protein>
    <submittedName>
        <fullName evidence="2">Uncharacterized protein</fullName>
    </submittedName>
</protein>
<name>A0A9E8MWS9_9FLAO</name>
<evidence type="ECO:0000313" key="2">
    <source>
        <dbReference type="EMBL" id="WAC02349.1"/>
    </source>
</evidence>
<evidence type="ECO:0000313" key="3">
    <source>
        <dbReference type="Proteomes" id="UP001164705"/>
    </source>
</evidence>
<organism evidence="2 3">
    <name type="scientific">Lacinutrix neustonica</name>
    <dbReference type="NCBI Taxonomy" id="2980107"/>
    <lineage>
        <taxon>Bacteria</taxon>
        <taxon>Pseudomonadati</taxon>
        <taxon>Bacteroidota</taxon>
        <taxon>Flavobacteriia</taxon>
        <taxon>Flavobacteriales</taxon>
        <taxon>Flavobacteriaceae</taxon>
        <taxon>Lacinutrix</taxon>
    </lineage>
</organism>
<dbReference type="Proteomes" id="UP001164705">
    <property type="component" value="Chromosome"/>
</dbReference>
<dbReference type="PANTHER" id="PTHR11364:SF27">
    <property type="entry name" value="SULFURTRANSFERASE"/>
    <property type="match status" value="1"/>
</dbReference>
<accession>A0A9E8MWS9</accession>
<dbReference type="EMBL" id="CP113088">
    <property type="protein sequence ID" value="WAC02349.1"/>
    <property type="molecule type" value="Genomic_DNA"/>
</dbReference>
<dbReference type="InterPro" id="IPR045078">
    <property type="entry name" value="TST/MPST-like"/>
</dbReference>
<dbReference type="KEGG" id="lnu:N7U66_00970"/>
<dbReference type="Gene3D" id="3.40.250.10">
    <property type="entry name" value="Rhodanese-like domain"/>
    <property type="match status" value="1"/>
</dbReference>
<evidence type="ECO:0000256" key="1">
    <source>
        <dbReference type="ARBA" id="ARBA00022679"/>
    </source>
</evidence>
<dbReference type="GO" id="GO:0004792">
    <property type="term" value="F:thiosulfate-cyanide sulfurtransferase activity"/>
    <property type="evidence" value="ECO:0007669"/>
    <property type="project" value="TreeGrafter"/>
</dbReference>